<name>W0DHL2_9GAMM</name>
<dbReference type="AlphaFoldDB" id="W0DHL2"/>
<evidence type="ECO:0000256" key="2">
    <source>
        <dbReference type="HAMAP-Rule" id="MF_01940"/>
    </source>
</evidence>
<dbReference type="EC" id="3.1.4.58" evidence="2"/>
<comment type="similarity">
    <text evidence="2">Belongs to the 2H phosphoesterase superfamily. ThpR family.</text>
</comment>
<dbReference type="Gene3D" id="3.90.1140.10">
    <property type="entry name" value="Cyclic phosphodiesterase"/>
    <property type="match status" value="1"/>
</dbReference>
<dbReference type="OrthoDB" id="7061261at2"/>
<dbReference type="InterPro" id="IPR004175">
    <property type="entry name" value="RNA_CPDase"/>
</dbReference>
<dbReference type="STRING" id="713585.THITH_06165"/>
<dbReference type="Proteomes" id="UP000005289">
    <property type="component" value="Chromosome"/>
</dbReference>
<proteinExistence type="inferred from homology"/>
<dbReference type="KEGG" id="tti:THITH_06165"/>
<dbReference type="InterPro" id="IPR009097">
    <property type="entry name" value="Cyclic_Pdiesterase"/>
</dbReference>
<reference evidence="3 4" key="1">
    <citation type="submission" date="2013-12" db="EMBL/GenBank/DDBJ databases">
        <authorList>
            <consortium name="DOE Joint Genome Institute"/>
            <person name="Muyzer G."/>
            <person name="Huntemann M."/>
            <person name="Han J."/>
            <person name="Chen A."/>
            <person name="Kyrpides N."/>
            <person name="Mavromatis K."/>
            <person name="Markowitz V."/>
            <person name="Palaniappan K."/>
            <person name="Ivanova N."/>
            <person name="Schaumberg A."/>
            <person name="Pati A."/>
            <person name="Liolios K."/>
            <person name="Nordberg H.P."/>
            <person name="Cantor M.N."/>
            <person name="Hua S.X."/>
            <person name="Woyke T."/>
        </authorList>
    </citation>
    <scope>NUCLEOTIDE SEQUENCE [LARGE SCALE GENOMIC DNA]</scope>
    <source>
        <strain evidence="3 4">ARh 1</strain>
    </source>
</reference>
<dbReference type="PANTHER" id="PTHR35561:SF1">
    <property type="entry name" value="RNA 2',3'-CYCLIC PHOSPHODIESTERASE"/>
    <property type="match status" value="1"/>
</dbReference>
<protein>
    <recommendedName>
        <fullName evidence="2">RNA 2',3'-cyclic phosphodiesterase</fullName>
        <shortName evidence="2">RNA 2',3'-CPDase</shortName>
        <ecNumber evidence="2">3.1.4.58</ecNumber>
    </recommendedName>
</protein>
<dbReference type="HOGENOM" id="CLU_081251_2_1_6"/>
<organism evidence="3 4">
    <name type="scientific">Thioalkalivibrio paradoxus ARh 1</name>
    <dbReference type="NCBI Taxonomy" id="713585"/>
    <lineage>
        <taxon>Bacteria</taxon>
        <taxon>Pseudomonadati</taxon>
        <taxon>Pseudomonadota</taxon>
        <taxon>Gammaproteobacteria</taxon>
        <taxon>Chromatiales</taxon>
        <taxon>Ectothiorhodospiraceae</taxon>
        <taxon>Thioalkalivibrio</taxon>
    </lineage>
</organism>
<feature type="short sequence motif" description="HXTX 1" evidence="2">
    <location>
        <begin position="44"/>
        <end position="47"/>
    </location>
</feature>
<evidence type="ECO:0000256" key="1">
    <source>
        <dbReference type="ARBA" id="ARBA00022801"/>
    </source>
</evidence>
<keyword evidence="4" id="KW-1185">Reference proteome</keyword>
<feature type="active site" description="Proton donor" evidence="2">
    <location>
        <position position="44"/>
    </location>
</feature>
<dbReference type="PANTHER" id="PTHR35561">
    <property type="entry name" value="RNA 2',3'-CYCLIC PHOSPHODIESTERASE"/>
    <property type="match status" value="1"/>
</dbReference>
<keyword evidence="1 2" id="KW-0378">Hydrolase</keyword>
<dbReference type="Pfam" id="PF13563">
    <property type="entry name" value="2_5_RNA_ligase2"/>
    <property type="match status" value="1"/>
</dbReference>
<dbReference type="GO" id="GO:0004113">
    <property type="term" value="F:2',3'-cyclic-nucleotide 3'-phosphodiesterase activity"/>
    <property type="evidence" value="ECO:0007669"/>
    <property type="project" value="InterPro"/>
</dbReference>
<dbReference type="RefSeq" id="WP_006748573.1">
    <property type="nucleotide sequence ID" value="NZ_CP007029.1"/>
</dbReference>
<keyword evidence="3" id="KW-0436">Ligase</keyword>
<feature type="short sequence motif" description="HXTX 2" evidence="2">
    <location>
        <begin position="126"/>
        <end position="129"/>
    </location>
</feature>
<dbReference type="SUPFAM" id="SSF55144">
    <property type="entry name" value="LigT-like"/>
    <property type="match status" value="1"/>
</dbReference>
<dbReference type="GO" id="GO:0016874">
    <property type="term" value="F:ligase activity"/>
    <property type="evidence" value="ECO:0007669"/>
    <property type="project" value="UniProtKB-KW"/>
</dbReference>
<evidence type="ECO:0000313" key="3">
    <source>
        <dbReference type="EMBL" id="AHE97906.1"/>
    </source>
</evidence>
<accession>W0DHL2</accession>
<dbReference type="NCBIfam" id="TIGR02258">
    <property type="entry name" value="2_5_ligase"/>
    <property type="match status" value="1"/>
</dbReference>
<comment type="function">
    <text evidence="2">Hydrolyzes RNA 2',3'-cyclic phosphodiester to an RNA 2'-phosphomonoester.</text>
</comment>
<dbReference type="HAMAP" id="MF_01940">
    <property type="entry name" value="RNA_CPDase"/>
    <property type="match status" value="1"/>
</dbReference>
<feature type="active site" description="Proton acceptor" evidence="2">
    <location>
        <position position="126"/>
    </location>
</feature>
<dbReference type="EMBL" id="CP007029">
    <property type="protein sequence ID" value="AHE97906.1"/>
    <property type="molecule type" value="Genomic_DNA"/>
</dbReference>
<sequence>MTQETDRRRVFFALWPDDALRARLARLSRDLHANGRLVPVEHLHLTLAFAGVVATPVVTRIARDADRLVRPAVRLTLDHLGHFRRPRIAWVGPSETPAALDALAQSLSGICRDAGVQMDDRPFRPHVTLRRFVTRMTSGPIEPIDWVAPEMVLIESGRGGHPGPYRVLQRWRLAEGAPPAD</sequence>
<comment type="catalytic activity">
    <reaction evidence="2">
        <text>a 3'-end 2',3'-cyclophospho-ribonucleotide-RNA + H2O = a 3'-end 2'-phospho-ribonucleotide-RNA + H(+)</text>
        <dbReference type="Rhea" id="RHEA:11828"/>
        <dbReference type="Rhea" id="RHEA-COMP:10464"/>
        <dbReference type="Rhea" id="RHEA-COMP:17353"/>
        <dbReference type="ChEBI" id="CHEBI:15377"/>
        <dbReference type="ChEBI" id="CHEBI:15378"/>
        <dbReference type="ChEBI" id="CHEBI:83064"/>
        <dbReference type="ChEBI" id="CHEBI:173113"/>
        <dbReference type="EC" id="3.1.4.58"/>
    </reaction>
</comment>
<evidence type="ECO:0000313" key="4">
    <source>
        <dbReference type="Proteomes" id="UP000005289"/>
    </source>
</evidence>
<dbReference type="GO" id="GO:0008664">
    <property type="term" value="F:RNA 2',3'-cyclic 3'-phosphodiesterase activity"/>
    <property type="evidence" value="ECO:0007669"/>
    <property type="project" value="UniProtKB-EC"/>
</dbReference>
<gene>
    <name evidence="3" type="ORF">THITH_06165</name>
</gene>